<evidence type="ECO:0000313" key="2">
    <source>
        <dbReference type="EMBL" id="GJS86922.1"/>
    </source>
</evidence>
<organism evidence="2 3">
    <name type="scientific">Tanacetum coccineum</name>
    <dbReference type="NCBI Taxonomy" id="301880"/>
    <lineage>
        <taxon>Eukaryota</taxon>
        <taxon>Viridiplantae</taxon>
        <taxon>Streptophyta</taxon>
        <taxon>Embryophyta</taxon>
        <taxon>Tracheophyta</taxon>
        <taxon>Spermatophyta</taxon>
        <taxon>Magnoliopsida</taxon>
        <taxon>eudicotyledons</taxon>
        <taxon>Gunneridae</taxon>
        <taxon>Pentapetalae</taxon>
        <taxon>asterids</taxon>
        <taxon>campanulids</taxon>
        <taxon>Asterales</taxon>
        <taxon>Asteraceae</taxon>
        <taxon>Asteroideae</taxon>
        <taxon>Anthemideae</taxon>
        <taxon>Anthemidinae</taxon>
        <taxon>Tanacetum</taxon>
    </lineage>
</organism>
<protein>
    <submittedName>
        <fullName evidence="2">Uncharacterized protein</fullName>
    </submittedName>
</protein>
<feature type="region of interest" description="Disordered" evidence="1">
    <location>
        <begin position="1"/>
        <end position="56"/>
    </location>
</feature>
<proteinExistence type="predicted"/>
<feature type="region of interest" description="Disordered" evidence="1">
    <location>
        <begin position="150"/>
        <end position="184"/>
    </location>
</feature>
<gene>
    <name evidence="2" type="ORF">Tco_0769558</name>
</gene>
<evidence type="ECO:0000313" key="3">
    <source>
        <dbReference type="Proteomes" id="UP001151760"/>
    </source>
</evidence>
<feature type="compositionally biased region" description="Polar residues" evidence="1">
    <location>
        <begin position="153"/>
        <end position="170"/>
    </location>
</feature>
<accession>A0ABQ4ZD68</accession>
<name>A0ABQ4ZD68_9ASTR</name>
<comment type="caution">
    <text evidence="2">The sequence shown here is derived from an EMBL/GenBank/DDBJ whole genome shotgun (WGS) entry which is preliminary data.</text>
</comment>
<dbReference type="Proteomes" id="UP001151760">
    <property type="component" value="Unassembled WGS sequence"/>
</dbReference>
<reference evidence="2" key="1">
    <citation type="journal article" date="2022" name="Int. J. Mol. Sci.">
        <title>Draft Genome of Tanacetum Coccineum: Genomic Comparison of Closely Related Tanacetum-Family Plants.</title>
        <authorList>
            <person name="Yamashiro T."/>
            <person name="Shiraishi A."/>
            <person name="Nakayama K."/>
            <person name="Satake H."/>
        </authorList>
    </citation>
    <scope>NUCLEOTIDE SEQUENCE</scope>
</reference>
<evidence type="ECO:0000256" key="1">
    <source>
        <dbReference type="SAM" id="MobiDB-lite"/>
    </source>
</evidence>
<dbReference type="EMBL" id="BQNB010011156">
    <property type="protein sequence ID" value="GJS86922.1"/>
    <property type="molecule type" value="Genomic_DNA"/>
</dbReference>
<keyword evidence="3" id="KW-1185">Reference proteome</keyword>
<reference evidence="2" key="2">
    <citation type="submission" date="2022-01" db="EMBL/GenBank/DDBJ databases">
        <authorList>
            <person name="Yamashiro T."/>
            <person name="Shiraishi A."/>
            <person name="Satake H."/>
            <person name="Nakayama K."/>
        </authorList>
    </citation>
    <scope>NUCLEOTIDE SEQUENCE</scope>
</reference>
<feature type="non-terminal residue" evidence="2">
    <location>
        <position position="1"/>
    </location>
</feature>
<sequence length="184" mass="19385">FLNSGGGGSKKKNKKNNSLAEQAVASPTENIEIDGEVLKKSTLPTSKPTGPIENPIVVTACSNNSTSQSTIPTGKPNTRTFGLNDLTGSNVHAPIAAASPNSTLPFQSGDPKLINMRPISYINIVNSEPTYHKNNGGEQVGEELVNGNKINDETPSSYATKLKPTSSTKANLRKLEANVPNDAD</sequence>